<name>A0ACC2UJ13_9FUNG</name>
<gene>
    <name evidence="1" type="ORF">DSO57_1036825</name>
</gene>
<sequence>MAPTLIPRPDCSQESVAASEYTSTQIFEVMYIILTGLIDSMVPSSSPWAILRKFLSHIGLQAVWLQVLRNLLQDESLTAIDASKFVIASVLLQTSDDGLEYLVGYF</sequence>
<evidence type="ECO:0000313" key="2">
    <source>
        <dbReference type="Proteomes" id="UP001165960"/>
    </source>
</evidence>
<dbReference type="EMBL" id="QTSX02000369">
    <property type="protein sequence ID" value="KAJ9087084.1"/>
    <property type="molecule type" value="Genomic_DNA"/>
</dbReference>
<comment type="caution">
    <text evidence="1">The sequence shown here is derived from an EMBL/GenBank/DDBJ whole genome shotgun (WGS) entry which is preliminary data.</text>
</comment>
<accession>A0ACC2UJ13</accession>
<protein>
    <submittedName>
        <fullName evidence="1">Uncharacterized protein</fullName>
    </submittedName>
</protein>
<keyword evidence="2" id="KW-1185">Reference proteome</keyword>
<reference evidence="1" key="1">
    <citation type="submission" date="2022-04" db="EMBL/GenBank/DDBJ databases">
        <title>Genome of the entomopathogenic fungus Entomophthora muscae.</title>
        <authorList>
            <person name="Elya C."/>
            <person name="Lovett B.R."/>
            <person name="Lee E."/>
            <person name="Macias A.M."/>
            <person name="Hajek A.E."/>
            <person name="De Bivort B.L."/>
            <person name="Kasson M.T."/>
            <person name="De Fine Licht H.H."/>
            <person name="Stajich J.E."/>
        </authorList>
    </citation>
    <scope>NUCLEOTIDE SEQUENCE</scope>
    <source>
        <strain evidence="1">Berkeley</strain>
    </source>
</reference>
<dbReference type="Proteomes" id="UP001165960">
    <property type="component" value="Unassembled WGS sequence"/>
</dbReference>
<proteinExistence type="predicted"/>
<evidence type="ECO:0000313" key="1">
    <source>
        <dbReference type="EMBL" id="KAJ9087084.1"/>
    </source>
</evidence>
<organism evidence="1 2">
    <name type="scientific">Entomophthora muscae</name>
    <dbReference type="NCBI Taxonomy" id="34485"/>
    <lineage>
        <taxon>Eukaryota</taxon>
        <taxon>Fungi</taxon>
        <taxon>Fungi incertae sedis</taxon>
        <taxon>Zoopagomycota</taxon>
        <taxon>Entomophthoromycotina</taxon>
        <taxon>Entomophthoromycetes</taxon>
        <taxon>Entomophthorales</taxon>
        <taxon>Entomophthoraceae</taxon>
        <taxon>Entomophthora</taxon>
    </lineage>
</organism>